<dbReference type="PROSITE" id="PS00759">
    <property type="entry name" value="ARGE_DAPE_CPG2_2"/>
    <property type="match status" value="1"/>
</dbReference>
<dbReference type="InterPro" id="IPR036264">
    <property type="entry name" value="Bact_exopeptidase_dim_dom"/>
</dbReference>
<dbReference type="CDD" id="cd05674">
    <property type="entry name" value="M20_yscS"/>
    <property type="match status" value="1"/>
</dbReference>
<evidence type="ECO:0000313" key="12">
    <source>
        <dbReference type="Proteomes" id="UP000006039"/>
    </source>
</evidence>
<dbReference type="Pfam" id="PF07687">
    <property type="entry name" value="M20_dimer"/>
    <property type="match status" value="1"/>
</dbReference>
<evidence type="ECO:0000313" key="10">
    <source>
        <dbReference type="EMBL" id="EJT70260.1"/>
    </source>
</evidence>
<evidence type="ECO:0000259" key="9">
    <source>
        <dbReference type="Pfam" id="PF07687"/>
    </source>
</evidence>
<dbReference type="OrthoDB" id="3064516at2759"/>
<dbReference type="GO" id="GO:0004181">
    <property type="term" value="F:metallocarboxypeptidase activity"/>
    <property type="evidence" value="ECO:0007669"/>
    <property type="project" value="InterPro"/>
</dbReference>
<feature type="binding site" evidence="7">
    <location>
        <position position="280"/>
    </location>
    <ligand>
        <name>Zn(2+)</name>
        <dbReference type="ChEBI" id="CHEBI:29105"/>
        <label>2</label>
    </ligand>
</feature>
<evidence type="ECO:0000256" key="1">
    <source>
        <dbReference type="ARBA" id="ARBA00006247"/>
    </source>
</evidence>
<proteinExistence type="inferred from homology"/>
<gene>
    <name evidence="11" type="primary">20352891</name>
    <name evidence="10" type="ORF">GGTG_12433</name>
</gene>
<feature type="binding site" evidence="7">
    <location>
        <position position="571"/>
    </location>
    <ligand>
        <name>Zn(2+)</name>
        <dbReference type="ChEBI" id="CHEBI:29105"/>
        <label>1</label>
    </ligand>
</feature>
<dbReference type="AlphaFoldDB" id="J3PG07"/>
<feature type="region of interest" description="Disordered" evidence="8">
    <location>
        <begin position="1"/>
        <end position="24"/>
    </location>
</feature>
<keyword evidence="4" id="KW-0378">Hydrolase</keyword>
<dbReference type="Proteomes" id="UP000006039">
    <property type="component" value="Unassembled WGS sequence"/>
</dbReference>
<dbReference type="PANTHER" id="PTHR45962">
    <property type="entry name" value="N-FATTY-ACYL-AMINO ACID SYNTHASE/HYDROLASE PM20D1"/>
    <property type="match status" value="1"/>
</dbReference>
<feature type="binding site" evidence="7">
    <location>
        <position position="252"/>
    </location>
    <ligand>
        <name>Zn(2+)</name>
        <dbReference type="ChEBI" id="CHEBI:29105"/>
        <label>1</label>
    </ligand>
</feature>
<keyword evidence="5 7" id="KW-0862">Zinc</keyword>
<dbReference type="GO" id="GO:0051603">
    <property type="term" value="P:proteolysis involved in protein catabolic process"/>
    <property type="evidence" value="ECO:0007669"/>
    <property type="project" value="TreeGrafter"/>
</dbReference>
<dbReference type="InterPro" id="IPR017141">
    <property type="entry name" value="Pept_M20_carboxypep"/>
</dbReference>
<protein>
    <recommendedName>
        <fullName evidence="9">Peptidase M20 dimerisation domain-containing protein</fullName>
    </recommendedName>
</protein>
<evidence type="ECO:0000256" key="3">
    <source>
        <dbReference type="ARBA" id="ARBA00022723"/>
    </source>
</evidence>
<dbReference type="VEuPathDB" id="FungiDB:GGTG_12433"/>
<dbReference type="FunFam" id="3.40.630.10:FF:000027">
    <property type="entry name" value="N-fatty-acyl-amino acid synthase/hydrolase PM20D1"/>
    <property type="match status" value="1"/>
</dbReference>
<comment type="similarity">
    <text evidence="1">Belongs to the peptidase M20A family.</text>
</comment>
<dbReference type="eggNOG" id="KOG2275">
    <property type="taxonomic scope" value="Eukaryota"/>
</dbReference>
<feature type="binding site" evidence="7">
    <location>
        <position position="182"/>
    </location>
    <ligand>
        <name>Zn(2+)</name>
        <dbReference type="ChEBI" id="CHEBI:29105"/>
        <label>2</label>
    </ligand>
</feature>
<evidence type="ECO:0000313" key="11">
    <source>
        <dbReference type="EnsemblFungi" id="EJT70260"/>
    </source>
</evidence>
<dbReference type="InterPro" id="IPR011650">
    <property type="entry name" value="Peptidase_M20_dimer"/>
</dbReference>
<dbReference type="PANTHER" id="PTHR45962:SF1">
    <property type="entry name" value="N-FATTY-ACYL-AMINO ACID SYNTHASE_HYDROLASE PM20D1"/>
    <property type="match status" value="1"/>
</dbReference>
<evidence type="ECO:0000256" key="8">
    <source>
        <dbReference type="SAM" id="MobiDB-lite"/>
    </source>
</evidence>
<accession>J3PG07</accession>
<feature type="domain" description="Peptidase M20 dimerisation" evidence="9">
    <location>
        <begin position="298"/>
        <end position="459"/>
    </location>
</feature>
<dbReference type="GO" id="GO:0000328">
    <property type="term" value="C:fungal-type vacuole lumen"/>
    <property type="evidence" value="ECO:0007669"/>
    <property type="project" value="TreeGrafter"/>
</dbReference>
<keyword evidence="2" id="KW-0645">Protease</keyword>
<sequence length="602" mass="64415">MAETTPLMTSWKEHEKPGSPPPPRHWARRALLPMALLGAIAVFAPGLLPWGRPLTALPSGPSGAASPAFRAPKCAQVEPLLPNATSPRLRDMDALFSTPEFRDLSAARLSGAVRIPTVSHDDMGAVGEDPRWLALVPLRDYLAATFPLAHAALRRELVNEHGLLYTWAGSDASLGPTVLMAHQDVVPVADETLDQWTHPPFSGLYDGARVWGRGASDCKNNLVGILAAVEALAAAGFRPRRTLVLSFGFDEEISGARGAGHLSRALLSRYGPDSAAVVVDEGAAILNQWGATFAAPGVAEKGAVDVEVVVRMPGGHSSIPPRHNAIGVAAQVVAAVEGDPYPPRLHAGNPFLDVLRCGDEHAPAFPDGLRRLLRERDDGSGSNKDDEKDELAEEAARAGDMVRYLFATSATPTIARGGIKSNALPERVVLTVNHRINVGESFADVRAKLAQAAGAVAARHNLTLHPFEKVPSFDGEDDDDDEPPSSVTLRVRSAPLEPAPVTPTSTEGGTTPYGVLAGTTRGVYGERLLVAPALMTGNTDTRYYWDLTRHIFRYGPQWEDGAASDFDNGIHTVNERVSIAAHVNGIKWYSSFIRNMDEAVLE</sequence>
<name>J3PG07_GAET3</name>
<reference evidence="11" key="5">
    <citation type="submission" date="2018-04" db="UniProtKB">
        <authorList>
            <consortium name="EnsemblFungi"/>
        </authorList>
    </citation>
    <scope>IDENTIFICATION</scope>
    <source>
        <strain evidence="11">R3-111a-1</strain>
    </source>
</reference>
<evidence type="ECO:0000256" key="5">
    <source>
        <dbReference type="ARBA" id="ARBA00022833"/>
    </source>
</evidence>
<dbReference type="EnsemblFungi" id="EJT70260">
    <property type="protein sequence ID" value="EJT70260"/>
    <property type="gene ID" value="GGTG_12433"/>
</dbReference>
<feature type="binding site" evidence="7">
    <location>
        <position position="217"/>
    </location>
    <ligand>
        <name>Zn(2+)</name>
        <dbReference type="ChEBI" id="CHEBI:29105"/>
        <label>1</label>
    </ligand>
</feature>
<dbReference type="Gene3D" id="3.30.70.360">
    <property type="match status" value="1"/>
</dbReference>
<dbReference type="EMBL" id="GL385402">
    <property type="protein sequence ID" value="EJT70260.1"/>
    <property type="molecule type" value="Genomic_DNA"/>
</dbReference>
<feature type="region of interest" description="Disordered" evidence="8">
    <location>
        <begin position="374"/>
        <end position="394"/>
    </location>
</feature>
<dbReference type="Gene3D" id="3.40.630.10">
    <property type="entry name" value="Zn peptidases"/>
    <property type="match status" value="1"/>
</dbReference>
<keyword evidence="12" id="KW-1185">Reference proteome</keyword>
<feature type="active site" evidence="6">
    <location>
        <position position="184"/>
    </location>
</feature>
<dbReference type="GO" id="GO:0046872">
    <property type="term" value="F:metal ion binding"/>
    <property type="evidence" value="ECO:0007669"/>
    <property type="project" value="UniProtKB-KW"/>
</dbReference>
<dbReference type="FunCoup" id="J3PG07">
    <property type="interactions" value="30"/>
</dbReference>
<dbReference type="InterPro" id="IPR047177">
    <property type="entry name" value="Pept_M20A"/>
</dbReference>
<evidence type="ECO:0000256" key="4">
    <source>
        <dbReference type="ARBA" id="ARBA00022801"/>
    </source>
</evidence>
<reference evidence="12" key="1">
    <citation type="submission" date="2010-07" db="EMBL/GenBank/DDBJ databases">
        <title>The genome sequence of Gaeumannomyces graminis var. tritici strain R3-111a-1.</title>
        <authorList>
            <consortium name="The Broad Institute Genome Sequencing Platform"/>
            <person name="Ma L.-J."/>
            <person name="Dead R."/>
            <person name="Young S."/>
            <person name="Zeng Q."/>
            <person name="Koehrsen M."/>
            <person name="Alvarado L."/>
            <person name="Berlin A."/>
            <person name="Chapman S.B."/>
            <person name="Chen Z."/>
            <person name="Freedman E."/>
            <person name="Gellesch M."/>
            <person name="Goldberg J."/>
            <person name="Griggs A."/>
            <person name="Gujja S."/>
            <person name="Heilman E.R."/>
            <person name="Heiman D."/>
            <person name="Hepburn T."/>
            <person name="Howarth C."/>
            <person name="Jen D."/>
            <person name="Larson L."/>
            <person name="Mehta T."/>
            <person name="Neiman D."/>
            <person name="Pearson M."/>
            <person name="Roberts A."/>
            <person name="Saif S."/>
            <person name="Shea T."/>
            <person name="Shenoy N."/>
            <person name="Sisk P."/>
            <person name="Stolte C."/>
            <person name="Sykes S."/>
            <person name="Walk T."/>
            <person name="White J."/>
            <person name="Yandava C."/>
            <person name="Haas B."/>
            <person name="Nusbaum C."/>
            <person name="Birren B."/>
        </authorList>
    </citation>
    <scope>NUCLEOTIDE SEQUENCE [LARGE SCALE GENOMIC DNA]</scope>
    <source>
        <strain evidence="12">R3-111a-1</strain>
    </source>
</reference>
<evidence type="ECO:0000256" key="7">
    <source>
        <dbReference type="PIRSR" id="PIRSR037217-2"/>
    </source>
</evidence>
<feature type="compositionally biased region" description="Basic and acidic residues" evidence="8">
    <location>
        <begin position="374"/>
        <end position="386"/>
    </location>
</feature>
<dbReference type="PIRSF" id="PIRSF037217">
    <property type="entry name" value="Carboxypeptidase_S"/>
    <property type="match status" value="1"/>
</dbReference>
<reference evidence="10" key="2">
    <citation type="submission" date="2010-07" db="EMBL/GenBank/DDBJ databases">
        <authorList>
            <consortium name="The Broad Institute Genome Sequencing Platform"/>
            <consortium name="Broad Institute Genome Sequencing Center for Infectious Disease"/>
            <person name="Ma L.-J."/>
            <person name="Dead R."/>
            <person name="Young S."/>
            <person name="Zeng Q."/>
            <person name="Koehrsen M."/>
            <person name="Alvarado L."/>
            <person name="Berlin A."/>
            <person name="Chapman S.B."/>
            <person name="Chen Z."/>
            <person name="Freedman E."/>
            <person name="Gellesch M."/>
            <person name="Goldberg J."/>
            <person name="Griggs A."/>
            <person name="Gujja S."/>
            <person name="Heilman E.R."/>
            <person name="Heiman D."/>
            <person name="Hepburn T."/>
            <person name="Howarth C."/>
            <person name="Jen D."/>
            <person name="Larson L."/>
            <person name="Mehta T."/>
            <person name="Neiman D."/>
            <person name="Pearson M."/>
            <person name="Roberts A."/>
            <person name="Saif S."/>
            <person name="Shea T."/>
            <person name="Shenoy N."/>
            <person name="Sisk P."/>
            <person name="Stolte C."/>
            <person name="Sykes S."/>
            <person name="Walk T."/>
            <person name="White J."/>
            <person name="Yandava C."/>
            <person name="Haas B."/>
            <person name="Nusbaum C."/>
            <person name="Birren B."/>
        </authorList>
    </citation>
    <scope>NUCLEOTIDE SEQUENCE</scope>
    <source>
        <strain evidence="10">R3-111a-1</strain>
    </source>
</reference>
<dbReference type="GeneID" id="20352891"/>
<feature type="region of interest" description="Disordered" evidence="8">
    <location>
        <begin position="468"/>
        <end position="514"/>
    </location>
</feature>
<dbReference type="SUPFAM" id="SSF53187">
    <property type="entry name" value="Zn-dependent exopeptidases"/>
    <property type="match status" value="1"/>
</dbReference>
<dbReference type="RefSeq" id="XP_009228594.1">
    <property type="nucleotide sequence ID" value="XM_009230330.1"/>
</dbReference>
<dbReference type="InterPro" id="IPR001261">
    <property type="entry name" value="ArgE/DapE_CS"/>
</dbReference>
<reference evidence="10" key="3">
    <citation type="submission" date="2010-09" db="EMBL/GenBank/DDBJ databases">
        <title>Annotation of Gaeumannomyces graminis var. tritici R3-111a-1.</title>
        <authorList>
            <consortium name="The Broad Institute Genome Sequencing Platform"/>
            <person name="Ma L.-J."/>
            <person name="Dead R."/>
            <person name="Young S.K."/>
            <person name="Zeng Q."/>
            <person name="Gargeya S."/>
            <person name="Fitzgerald M."/>
            <person name="Haas B."/>
            <person name="Abouelleil A."/>
            <person name="Alvarado L."/>
            <person name="Arachchi H.M."/>
            <person name="Berlin A."/>
            <person name="Brown A."/>
            <person name="Chapman S.B."/>
            <person name="Chen Z."/>
            <person name="Dunbar C."/>
            <person name="Freedman E."/>
            <person name="Gearin G."/>
            <person name="Gellesch M."/>
            <person name="Goldberg J."/>
            <person name="Griggs A."/>
            <person name="Gujja S."/>
            <person name="Heiman D."/>
            <person name="Howarth C."/>
            <person name="Larson L."/>
            <person name="Lui A."/>
            <person name="MacDonald P.J.P."/>
            <person name="Mehta T."/>
            <person name="Montmayeur A."/>
            <person name="Murphy C."/>
            <person name="Neiman D."/>
            <person name="Pearson M."/>
            <person name="Priest M."/>
            <person name="Roberts A."/>
            <person name="Saif S."/>
            <person name="Shea T."/>
            <person name="Shenoy N."/>
            <person name="Sisk P."/>
            <person name="Stolte C."/>
            <person name="Sykes S."/>
            <person name="Yandava C."/>
            <person name="Wortman J."/>
            <person name="Nusbaum C."/>
            <person name="Birren B."/>
        </authorList>
    </citation>
    <scope>NUCLEOTIDE SEQUENCE</scope>
    <source>
        <strain evidence="10">R3-111a-1</strain>
    </source>
</reference>
<dbReference type="STRING" id="644352.J3PG07"/>
<reference evidence="11" key="4">
    <citation type="journal article" date="2015" name="G3 (Bethesda)">
        <title>Genome sequences of three phytopathogenic species of the Magnaporthaceae family of fungi.</title>
        <authorList>
            <person name="Okagaki L.H."/>
            <person name="Nunes C.C."/>
            <person name="Sailsbery J."/>
            <person name="Clay B."/>
            <person name="Brown D."/>
            <person name="John T."/>
            <person name="Oh Y."/>
            <person name="Young N."/>
            <person name="Fitzgerald M."/>
            <person name="Haas B.J."/>
            <person name="Zeng Q."/>
            <person name="Young S."/>
            <person name="Adiconis X."/>
            <person name="Fan L."/>
            <person name="Levin J.Z."/>
            <person name="Mitchell T.K."/>
            <person name="Okubara P.A."/>
            <person name="Farman M.L."/>
            <person name="Kohn L.M."/>
            <person name="Birren B."/>
            <person name="Ma L.-J."/>
            <person name="Dean R.A."/>
        </authorList>
    </citation>
    <scope>NUCLEOTIDE SEQUENCE</scope>
    <source>
        <strain evidence="11">R3-111a-1</strain>
    </source>
</reference>
<keyword evidence="3 7" id="KW-0479">Metal-binding</keyword>
<feature type="active site" description="Proton acceptor" evidence="6">
    <location>
        <position position="251"/>
    </location>
</feature>
<evidence type="ECO:0000256" key="6">
    <source>
        <dbReference type="PIRSR" id="PIRSR037217-1"/>
    </source>
</evidence>
<dbReference type="HOGENOM" id="CLU_021802_11_0_1"/>
<dbReference type="Gene3D" id="1.10.150.900">
    <property type="match status" value="1"/>
</dbReference>
<dbReference type="Pfam" id="PF01546">
    <property type="entry name" value="Peptidase_M20"/>
    <property type="match status" value="1"/>
</dbReference>
<feature type="compositionally biased region" description="Acidic residues" evidence="8">
    <location>
        <begin position="474"/>
        <end position="483"/>
    </location>
</feature>
<organism evidence="10">
    <name type="scientific">Gaeumannomyces tritici (strain R3-111a-1)</name>
    <name type="common">Wheat and barley take-all root rot fungus</name>
    <name type="synonym">Gaeumannomyces graminis var. tritici</name>
    <dbReference type="NCBI Taxonomy" id="644352"/>
    <lineage>
        <taxon>Eukaryota</taxon>
        <taxon>Fungi</taxon>
        <taxon>Dikarya</taxon>
        <taxon>Ascomycota</taxon>
        <taxon>Pezizomycotina</taxon>
        <taxon>Sordariomycetes</taxon>
        <taxon>Sordariomycetidae</taxon>
        <taxon>Magnaporthales</taxon>
        <taxon>Magnaporthaceae</taxon>
        <taxon>Gaeumannomyces</taxon>
    </lineage>
</organism>
<dbReference type="InterPro" id="IPR002933">
    <property type="entry name" value="Peptidase_M20"/>
</dbReference>
<dbReference type="SUPFAM" id="SSF55031">
    <property type="entry name" value="Bacterial exopeptidase dimerisation domain"/>
    <property type="match status" value="1"/>
</dbReference>
<feature type="binding site" evidence="7">
    <location>
        <position position="217"/>
    </location>
    <ligand>
        <name>Zn(2+)</name>
        <dbReference type="ChEBI" id="CHEBI:29105"/>
        <label>2</label>
    </ligand>
</feature>
<evidence type="ECO:0000256" key="2">
    <source>
        <dbReference type="ARBA" id="ARBA00022670"/>
    </source>
</evidence>